<accession>A0A8H6BV38</accession>
<name>A0A8H6BV38_CANAX</name>
<organism evidence="2 3">
    <name type="scientific">Candida albicans</name>
    <name type="common">Yeast</name>
    <dbReference type="NCBI Taxonomy" id="5476"/>
    <lineage>
        <taxon>Eukaryota</taxon>
        <taxon>Fungi</taxon>
        <taxon>Dikarya</taxon>
        <taxon>Ascomycota</taxon>
        <taxon>Saccharomycotina</taxon>
        <taxon>Pichiomycetes</taxon>
        <taxon>Debaryomycetaceae</taxon>
        <taxon>Candida/Lodderomyces clade</taxon>
        <taxon>Candida</taxon>
    </lineage>
</organism>
<feature type="compositionally biased region" description="Polar residues" evidence="1">
    <location>
        <begin position="95"/>
        <end position="104"/>
    </location>
</feature>
<feature type="region of interest" description="Disordered" evidence="1">
    <location>
        <begin position="1"/>
        <end position="31"/>
    </location>
</feature>
<comment type="caution">
    <text evidence="2">The sequence shown here is derived from an EMBL/GenBank/DDBJ whole genome shotgun (WGS) entry which is preliminary data.</text>
</comment>
<reference evidence="2 3" key="1">
    <citation type="submission" date="2020-03" db="EMBL/GenBank/DDBJ databases">
        <title>FDA dAtabase for Regulatory Grade micrObial Sequences (FDA-ARGOS): Supporting development and validation of Infectious Disease Dx tests.</title>
        <authorList>
            <person name="Campos J."/>
            <person name="Goldberg B."/>
            <person name="Tallon L."/>
            <person name="Sadzewicz L."/>
            <person name="Vavikolanu K."/>
            <person name="Mehta A."/>
            <person name="Aluvathingal J."/>
            <person name="Nadendla S."/>
            <person name="Nandy P."/>
            <person name="Geyer C."/>
            <person name="Yan Y."/>
            <person name="Sichtig H."/>
        </authorList>
    </citation>
    <scope>NUCLEOTIDE SEQUENCE [LARGE SCALE GENOMIC DNA]</scope>
    <source>
        <strain evidence="2 3">FDAARGOS_656</strain>
    </source>
</reference>
<gene>
    <name evidence="2" type="ORF">FOB64_005988</name>
</gene>
<protein>
    <submittedName>
        <fullName evidence="2">Uncharacterized protein</fullName>
    </submittedName>
</protein>
<feature type="compositionally biased region" description="Low complexity" evidence="1">
    <location>
        <begin position="116"/>
        <end position="125"/>
    </location>
</feature>
<feature type="region of interest" description="Disordered" evidence="1">
    <location>
        <begin position="44"/>
        <end position="71"/>
    </location>
</feature>
<sequence length="244" mass="26334">MPANTSADSSPNDCSFHSPASPLQAINPPPVNSILAPAAVAAADPMNAPPAGQTPTSPSATPKPNPIPTATIQLLDTGSNLEFQIQRIIEREIQKSSNGTTNETVVIPRPDLTDNTVTSAPSTVASSTSHLATNIMSQPQSSTFTLSDAPASKLVTIRKRLQDLDQKLAPKSVKLTDIARIHKHLAVIHDPNSKIKQLYGKYYDLLWSISASERSKEEKNALKQFEIGSLPSYRTIDSRISFRM</sequence>
<evidence type="ECO:0000256" key="1">
    <source>
        <dbReference type="SAM" id="MobiDB-lite"/>
    </source>
</evidence>
<dbReference type="AlphaFoldDB" id="A0A8H6BV38"/>
<dbReference type="EMBL" id="JABWAD010000061">
    <property type="protein sequence ID" value="KAF6062957.1"/>
    <property type="molecule type" value="Genomic_DNA"/>
</dbReference>
<feature type="region of interest" description="Disordered" evidence="1">
    <location>
        <begin position="94"/>
        <end position="125"/>
    </location>
</feature>
<evidence type="ECO:0000313" key="3">
    <source>
        <dbReference type="Proteomes" id="UP000536275"/>
    </source>
</evidence>
<feature type="compositionally biased region" description="Polar residues" evidence="1">
    <location>
        <begin position="1"/>
        <end position="15"/>
    </location>
</feature>
<dbReference type="Proteomes" id="UP000536275">
    <property type="component" value="Unassembled WGS sequence"/>
</dbReference>
<evidence type="ECO:0000313" key="2">
    <source>
        <dbReference type="EMBL" id="KAF6062957.1"/>
    </source>
</evidence>
<proteinExistence type="predicted"/>